<dbReference type="InterPro" id="IPR002213">
    <property type="entry name" value="UDP_glucos_trans"/>
</dbReference>
<reference evidence="8" key="1">
    <citation type="submission" date="2025-08" db="UniProtKB">
        <authorList>
            <consortium name="RefSeq"/>
        </authorList>
    </citation>
    <scope>IDENTIFICATION</scope>
    <source>
        <tissue evidence="8">Young leaves</tissue>
    </source>
</reference>
<evidence type="ECO:0000256" key="6">
    <source>
        <dbReference type="RuleBase" id="RU362057"/>
    </source>
</evidence>
<dbReference type="FunFam" id="3.40.50.2000:FF:000047">
    <property type="entry name" value="Glycosyltransferase"/>
    <property type="match status" value="1"/>
</dbReference>
<evidence type="ECO:0000256" key="4">
    <source>
        <dbReference type="ARBA" id="ARBA00022679"/>
    </source>
</evidence>
<protein>
    <recommendedName>
        <fullName evidence="6">Glycosyltransferase</fullName>
        <ecNumber evidence="6">2.4.1.-</ecNumber>
    </recommendedName>
</protein>
<dbReference type="Proteomes" id="UP000504609">
    <property type="component" value="Unplaced"/>
</dbReference>
<dbReference type="PANTHER" id="PTHR48047:SF229">
    <property type="entry name" value="UDP-GLYCOSYLTRANSFERASE 73C3-RELATED"/>
    <property type="match status" value="1"/>
</dbReference>
<gene>
    <name evidence="8" type="primary">LOC111441982</name>
</gene>
<dbReference type="Gene3D" id="3.40.50.2000">
    <property type="entry name" value="Glycogen Phosphorylase B"/>
    <property type="match status" value="2"/>
</dbReference>
<evidence type="ECO:0000256" key="5">
    <source>
        <dbReference type="RuleBase" id="RU003718"/>
    </source>
</evidence>
<dbReference type="GeneID" id="111441982"/>
<dbReference type="Pfam" id="PF00201">
    <property type="entry name" value="UDPGT"/>
    <property type="match status" value="1"/>
</dbReference>
<organism evidence="7 8">
    <name type="scientific">Cucurbita moschata</name>
    <name type="common">Winter crookneck squash</name>
    <name type="synonym">Cucurbita pepo var. moschata</name>
    <dbReference type="NCBI Taxonomy" id="3662"/>
    <lineage>
        <taxon>Eukaryota</taxon>
        <taxon>Viridiplantae</taxon>
        <taxon>Streptophyta</taxon>
        <taxon>Embryophyta</taxon>
        <taxon>Tracheophyta</taxon>
        <taxon>Spermatophyta</taxon>
        <taxon>Magnoliopsida</taxon>
        <taxon>eudicotyledons</taxon>
        <taxon>Gunneridae</taxon>
        <taxon>Pentapetalae</taxon>
        <taxon>rosids</taxon>
        <taxon>fabids</taxon>
        <taxon>Cucurbitales</taxon>
        <taxon>Cucurbitaceae</taxon>
        <taxon>Cucurbiteae</taxon>
        <taxon>Cucurbita</taxon>
    </lineage>
</organism>
<evidence type="ECO:0000256" key="2">
    <source>
        <dbReference type="ARBA" id="ARBA00009995"/>
    </source>
</evidence>
<dbReference type="PROSITE" id="PS00375">
    <property type="entry name" value="UDPGT"/>
    <property type="match status" value="1"/>
</dbReference>
<comment type="pathway">
    <text evidence="1">Secondary metabolite biosynthesis; terpenoid biosynthesis.</text>
</comment>
<name>A0A6J1F4B5_CUCMO</name>
<keyword evidence="3 5" id="KW-0328">Glycosyltransferase</keyword>
<dbReference type="AlphaFoldDB" id="A0A6J1F4B5"/>
<dbReference type="KEGG" id="cmos:111441982"/>
<dbReference type="SUPFAM" id="SSF53756">
    <property type="entry name" value="UDP-Glycosyltransferase/glycogen phosphorylase"/>
    <property type="match status" value="1"/>
</dbReference>
<dbReference type="GO" id="GO:0035251">
    <property type="term" value="F:UDP-glucosyltransferase activity"/>
    <property type="evidence" value="ECO:0007669"/>
    <property type="project" value="TreeGrafter"/>
</dbReference>
<evidence type="ECO:0000256" key="1">
    <source>
        <dbReference type="ARBA" id="ARBA00004721"/>
    </source>
</evidence>
<accession>A0A6J1F4B5</accession>
<keyword evidence="7" id="KW-1185">Reference proteome</keyword>
<evidence type="ECO:0000256" key="3">
    <source>
        <dbReference type="ARBA" id="ARBA00022676"/>
    </source>
</evidence>
<keyword evidence="4 5" id="KW-0808">Transferase</keyword>
<evidence type="ECO:0000313" key="8">
    <source>
        <dbReference type="RefSeq" id="XP_022934987.1"/>
    </source>
</evidence>
<proteinExistence type="inferred from homology"/>
<comment type="similarity">
    <text evidence="2 5">Belongs to the UDP-glycosyltransferase family.</text>
</comment>
<dbReference type="RefSeq" id="XP_022934987.1">
    <property type="nucleotide sequence ID" value="XM_023079219.1"/>
</dbReference>
<dbReference type="CDD" id="cd03784">
    <property type="entry name" value="GT1_Gtf-like"/>
    <property type="match status" value="1"/>
</dbReference>
<evidence type="ECO:0000313" key="7">
    <source>
        <dbReference type="Proteomes" id="UP000504609"/>
    </source>
</evidence>
<dbReference type="PANTHER" id="PTHR48047">
    <property type="entry name" value="GLYCOSYLTRANSFERASE"/>
    <property type="match status" value="1"/>
</dbReference>
<dbReference type="InterPro" id="IPR035595">
    <property type="entry name" value="UDP_glycos_trans_CS"/>
</dbReference>
<sequence>MRLPHASIDLYNRNQSPIARRNGLLLPHDPAMAPHSDTLHFLLFPFMAQGHMIPMMDLAKLLARNGATVTIVTTPLNFARYHSVLTRAIDSGLQIHVVQLQFPWTKNSGIPEGCENVDLLPSLSYLSHFYRVLSLLYDPSVKLFEQLTPRPNCIISDMCIPWTFQLAQKFHVPRLVFYSLSCFFLLCLNRLFGKSDVWKSLSDSEFVAVPDFPVPVEFRKSHLPRITDDYATQFGQAMSEADRQSYGVILNVFEEMEPEYVTEYKKGRELPENVWCVGPLSLSNNTELDKAERGNKASINEHECIKWLDGQQPSSVVHASLGSLCNLGTEQLIELGLGLEASNKPFIWVIRKANLKEELLKWLEEYDFERKVSGRGLVIRGWAPQVLILSHSAIGCFLTHCGWNSSIEGISAGVPMITWPLFADQIFNEKLIVQILKVGVSVGEETVVQFDREDEELVLVKREKVREAIETVMDGDEREAMRERSKKLAKKAKTAMEEGGSSHRNLKLLIQDLIAHGRSSKNGSC</sequence>
<dbReference type="EC" id="2.4.1.-" evidence="6"/>